<feature type="domain" description="Flagellar hook-associated protein 2 N-terminal" evidence="6">
    <location>
        <begin position="10"/>
        <end position="110"/>
    </location>
</feature>
<evidence type="ECO:0000256" key="3">
    <source>
        <dbReference type="ARBA" id="ARBA00023054"/>
    </source>
</evidence>
<dbReference type="Proteomes" id="UP001142810">
    <property type="component" value="Unassembled WGS sequence"/>
</dbReference>
<protein>
    <recommendedName>
        <fullName evidence="5">Flagellar hook-associated protein 2</fullName>
        <shortName evidence="5">HAP2</shortName>
    </recommendedName>
    <alternativeName>
        <fullName evidence="5">Flagellar cap protein</fullName>
    </alternativeName>
</protein>
<sequence>MSISSLGVGSGLALDDLVKQLLEAERKPKSDRLNAREEKIEAEISGLGAIKSKLSEFKDAIKALKEDKDINGREPTIKHPNEDVEVFTADASSSATRGSYKIAVTEMASGSRIETADAAFASTSDSVLSAGSGSLTFKVGATGDTFSVNVTAGMTLSELRTAINDNADNFGVSANIIDTGTAAGGAKLVFTSEVTGAGNDLEIVNDNNLAELNKVSTTDSAETATYLTPVKAATNAKATIDGIAVESATNKFDNTIANVSFTAKEKSPMEADGVTPIASTLEIGYDKEGLEEKIRSLVENYNGVISEIKKLTKYGASELEDDGILAGDSLIRGMQGGLGSIMSSNVSASSLGGLFTIGVELNKDGELEIGTTNYGVGTGEDRLEDALEDNFDEIAKLFTDENEGIAVRLYDYIEQYTSSSGLISTREKAAKQDQDRVYDDRERLEVRMISYEQMLRDRYLGLDQTIAKMNQTGSALFAMLG</sequence>
<organism evidence="8 9">
    <name type="scientific">Alteromonas aquimaris</name>
    <dbReference type="NCBI Taxonomy" id="2998417"/>
    <lineage>
        <taxon>Bacteria</taxon>
        <taxon>Pseudomonadati</taxon>
        <taxon>Pseudomonadota</taxon>
        <taxon>Gammaproteobacteria</taxon>
        <taxon>Alteromonadales</taxon>
        <taxon>Alteromonadaceae</taxon>
        <taxon>Alteromonas/Salinimonas group</taxon>
        <taxon>Alteromonas</taxon>
    </lineage>
</organism>
<dbReference type="PANTHER" id="PTHR30288">
    <property type="entry name" value="FLAGELLAR CAP/ASSEMBLY PROTEIN FLID"/>
    <property type="match status" value="1"/>
</dbReference>
<evidence type="ECO:0000259" key="7">
    <source>
        <dbReference type="Pfam" id="PF07195"/>
    </source>
</evidence>
<dbReference type="Pfam" id="PF02465">
    <property type="entry name" value="FliD_N"/>
    <property type="match status" value="1"/>
</dbReference>
<comment type="similarity">
    <text evidence="1 5">Belongs to the FliD family.</text>
</comment>
<keyword evidence="4 5" id="KW-0975">Bacterial flagellum</keyword>
<dbReference type="PANTHER" id="PTHR30288:SF0">
    <property type="entry name" value="FLAGELLAR HOOK-ASSOCIATED PROTEIN 2"/>
    <property type="match status" value="1"/>
</dbReference>
<dbReference type="InterPro" id="IPR003481">
    <property type="entry name" value="FliD_N"/>
</dbReference>
<dbReference type="InterPro" id="IPR010810">
    <property type="entry name" value="Flagellin_hook_IN_motif"/>
</dbReference>
<evidence type="ECO:0000256" key="4">
    <source>
        <dbReference type="ARBA" id="ARBA00023143"/>
    </source>
</evidence>
<keyword evidence="8" id="KW-0282">Flagellum</keyword>
<evidence type="ECO:0000256" key="1">
    <source>
        <dbReference type="ARBA" id="ARBA00009764"/>
    </source>
</evidence>
<accession>A0ABT3P4B5</accession>
<evidence type="ECO:0000313" key="9">
    <source>
        <dbReference type="Proteomes" id="UP001142810"/>
    </source>
</evidence>
<keyword evidence="8" id="KW-0966">Cell projection</keyword>
<feature type="domain" description="Flagellar hook-associated protein 2 C-terminal" evidence="7">
    <location>
        <begin position="233"/>
        <end position="471"/>
    </location>
</feature>
<dbReference type="Pfam" id="PF07195">
    <property type="entry name" value="FliD_C"/>
    <property type="match status" value="1"/>
</dbReference>
<dbReference type="RefSeq" id="WP_265616300.1">
    <property type="nucleotide sequence ID" value="NZ_JAPFRD010000005.1"/>
</dbReference>
<comment type="function">
    <text evidence="5">Required for morphogenesis and for the elongation of the flagellar filament by facilitating polymerization of the flagellin monomers at the tip of growing filament. Forms a capping structure, which prevents flagellin subunits (transported through the central channel of the flagellum) from leaking out without polymerization at the distal end.</text>
</comment>
<dbReference type="Pfam" id="PF07196">
    <property type="entry name" value="Flagellin_IN"/>
    <property type="match status" value="1"/>
</dbReference>
<keyword evidence="5" id="KW-0964">Secreted</keyword>
<dbReference type="InterPro" id="IPR010809">
    <property type="entry name" value="FliD_C"/>
</dbReference>
<comment type="caution">
    <text evidence="8">The sequence shown here is derived from an EMBL/GenBank/DDBJ whole genome shotgun (WGS) entry which is preliminary data.</text>
</comment>
<keyword evidence="9" id="KW-1185">Reference proteome</keyword>
<evidence type="ECO:0000256" key="2">
    <source>
        <dbReference type="ARBA" id="ARBA00011255"/>
    </source>
</evidence>
<keyword evidence="3" id="KW-0175">Coiled coil</keyword>
<name>A0ABT3P4B5_9ALTE</name>
<evidence type="ECO:0000259" key="6">
    <source>
        <dbReference type="Pfam" id="PF02465"/>
    </source>
</evidence>
<keyword evidence="8" id="KW-0969">Cilium</keyword>
<evidence type="ECO:0000313" key="8">
    <source>
        <dbReference type="EMBL" id="MCW8107593.1"/>
    </source>
</evidence>
<reference evidence="8" key="1">
    <citation type="submission" date="2022-11" db="EMBL/GenBank/DDBJ databases">
        <title>Alteromonas sp. nov., isolated from sea water of the Qingdao.</title>
        <authorList>
            <person name="Wang Q."/>
        </authorList>
    </citation>
    <scope>NUCLEOTIDE SEQUENCE</scope>
    <source>
        <strain evidence="8">ASW11-7</strain>
    </source>
</reference>
<comment type="subunit">
    <text evidence="2 5">Homopentamer.</text>
</comment>
<gene>
    <name evidence="8" type="primary">fliD</name>
    <name evidence="8" type="ORF">OPS25_03620</name>
</gene>
<proteinExistence type="inferred from homology"/>
<dbReference type="EMBL" id="JAPFRD010000005">
    <property type="protein sequence ID" value="MCW8107593.1"/>
    <property type="molecule type" value="Genomic_DNA"/>
</dbReference>
<dbReference type="InterPro" id="IPR040026">
    <property type="entry name" value="FliD"/>
</dbReference>
<comment type="subcellular location">
    <subcellularLocation>
        <location evidence="5">Secreted</location>
    </subcellularLocation>
    <subcellularLocation>
        <location evidence="5">Bacterial flagellum</location>
    </subcellularLocation>
</comment>
<evidence type="ECO:0000256" key="5">
    <source>
        <dbReference type="RuleBase" id="RU362066"/>
    </source>
</evidence>